<feature type="domain" description="DUF4352" evidence="2">
    <location>
        <begin position="14"/>
        <end position="70"/>
    </location>
</feature>
<keyword evidence="1" id="KW-0732">Signal</keyword>
<dbReference type="InterPro" id="IPR029051">
    <property type="entry name" value="DUF4352"/>
</dbReference>
<dbReference type="Gene3D" id="2.60.40.1240">
    <property type="match status" value="1"/>
</dbReference>
<dbReference type="Pfam" id="PF11611">
    <property type="entry name" value="DUF4352"/>
    <property type="match status" value="1"/>
</dbReference>
<keyword evidence="4" id="KW-1185">Reference proteome</keyword>
<dbReference type="RefSeq" id="WP_364597323.1">
    <property type="nucleotide sequence ID" value="NZ_JBFAQK010000035.1"/>
</dbReference>
<protein>
    <submittedName>
        <fullName evidence="3">DUF4352 domain-containing protein</fullName>
    </submittedName>
</protein>
<proteinExistence type="predicted"/>
<evidence type="ECO:0000256" key="1">
    <source>
        <dbReference type="ARBA" id="ARBA00022729"/>
    </source>
</evidence>
<evidence type="ECO:0000313" key="4">
    <source>
        <dbReference type="Proteomes" id="UP001552521"/>
    </source>
</evidence>
<name>A0ABV3HYG6_9ACTN</name>
<dbReference type="Proteomes" id="UP001552521">
    <property type="component" value="Unassembled WGS sequence"/>
</dbReference>
<reference evidence="3 4" key="1">
    <citation type="submission" date="2024-06" db="EMBL/GenBank/DDBJ databases">
        <title>The Natural Products Discovery Center: Release of the First 8490 Sequenced Strains for Exploring Actinobacteria Biosynthetic Diversity.</title>
        <authorList>
            <person name="Kalkreuter E."/>
            <person name="Kautsar S.A."/>
            <person name="Yang D."/>
            <person name="Bader C.D."/>
            <person name="Teijaro C.N."/>
            <person name="Fluegel L."/>
            <person name="Davis C.M."/>
            <person name="Simpson J.R."/>
            <person name="Lauterbach L."/>
            <person name="Steele A.D."/>
            <person name="Gui C."/>
            <person name="Meng S."/>
            <person name="Li G."/>
            <person name="Viehrig K."/>
            <person name="Ye F."/>
            <person name="Su P."/>
            <person name="Kiefer A.F."/>
            <person name="Nichols A."/>
            <person name="Cepeda A.J."/>
            <person name="Yan W."/>
            <person name="Fan B."/>
            <person name="Jiang Y."/>
            <person name="Adhikari A."/>
            <person name="Zheng C.-J."/>
            <person name="Schuster L."/>
            <person name="Cowan T.M."/>
            <person name="Smanski M.J."/>
            <person name="Chevrette M.G."/>
            <person name="De Carvalho L.P.S."/>
            <person name="Shen B."/>
        </authorList>
    </citation>
    <scope>NUCLEOTIDE SEQUENCE [LARGE SCALE GENOMIC DNA]</scope>
    <source>
        <strain evidence="3 4">NPDC049344</strain>
    </source>
</reference>
<dbReference type="EMBL" id="JBFAQK010000035">
    <property type="protein sequence ID" value="MEV4683600.1"/>
    <property type="molecule type" value="Genomic_DNA"/>
</dbReference>
<evidence type="ECO:0000313" key="3">
    <source>
        <dbReference type="EMBL" id="MEV4683600.1"/>
    </source>
</evidence>
<sequence length="96" mass="10100">MGADAPGTLRPAKAVVTITNNSDEKIDVNPLYFSITATDGSKHNAELGEDENQMDTMDLAPGEKATGVITGKGAFTPMYVTYTDGLFGDDVRGDVS</sequence>
<accession>A0ABV3HYG6</accession>
<comment type="caution">
    <text evidence="3">The sequence shown here is derived from an EMBL/GenBank/DDBJ whole genome shotgun (WGS) entry which is preliminary data.</text>
</comment>
<organism evidence="3 4">
    <name type="scientific">Streptomyces kurssanovii</name>
    <dbReference type="NCBI Taxonomy" id="67312"/>
    <lineage>
        <taxon>Bacteria</taxon>
        <taxon>Bacillati</taxon>
        <taxon>Actinomycetota</taxon>
        <taxon>Actinomycetes</taxon>
        <taxon>Kitasatosporales</taxon>
        <taxon>Streptomycetaceae</taxon>
        <taxon>Streptomyces</taxon>
    </lineage>
</organism>
<dbReference type="InterPro" id="IPR029050">
    <property type="entry name" value="Immunoprotect_excell_Ig-like"/>
</dbReference>
<gene>
    <name evidence="3" type="ORF">AB0K36_22760</name>
</gene>
<evidence type="ECO:0000259" key="2">
    <source>
        <dbReference type="Pfam" id="PF11611"/>
    </source>
</evidence>